<proteinExistence type="predicted"/>
<reference evidence="1" key="1">
    <citation type="journal article" date="2012" name="PLoS ONE">
        <title>Gene sets for utilization of primary and secondary nutrition supplies in the distal gut of endangered iberian lynx.</title>
        <authorList>
            <person name="Alcaide M."/>
            <person name="Messina E."/>
            <person name="Richter M."/>
            <person name="Bargiela R."/>
            <person name="Peplies J."/>
            <person name="Huws S.A."/>
            <person name="Newbold C.J."/>
            <person name="Golyshin P.N."/>
            <person name="Simon M.A."/>
            <person name="Lopez G."/>
            <person name="Yakimov M.M."/>
            <person name="Ferrer M."/>
        </authorList>
    </citation>
    <scope>NUCLEOTIDE SEQUENCE</scope>
</reference>
<dbReference type="EMBL" id="AMCI01000918">
    <property type="protein sequence ID" value="EJX07287.1"/>
    <property type="molecule type" value="Genomic_DNA"/>
</dbReference>
<gene>
    <name evidence="1" type="ORF">EVA_04608</name>
</gene>
<name>J9GI96_9ZZZZ</name>
<evidence type="ECO:0008006" key="2">
    <source>
        <dbReference type="Google" id="ProtNLM"/>
    </source>
</evidence>
<dbReference type="AlphaFoldDB" id="J9GI96"/>
<organism evidence="1">
    <name type="scientific">gut metagenome</name>
    <dbReference type="NCBI Taxonomy" id="749906"/>
    <lineage>
        <taxon>unclassified sequences</taxon>
        <taxon>metagenomes</taxon>
        <taxon>organismal metagenomes</taxon>
    </lineage>
</organism>
<dbReference type="Pfam" id="PF14059">
    <property type="entry name" value="DUF4251"/>
    <property type="match status" value="1"/>
</dbReference>
<evidence type="ECO:0000313" key="1">
    <source>
        <dbReference type="EMBL" id="EJX07287.1"/>
    </source>
</evidence>
<protein>
    <recommendedName>
        <fullName evidence="2">DUF4251 domain-containing protein</fullName>
    </recommendedName>
</protein>
<sequence>MKTKKRISMLNETFLQKRIFMRKNVFLLLLALLLGMITPLSAQNRKEKKKQKKEAVEQSIRSGHYKIDVQTALPMSGPSIPLNARFSLEIRNDSVCSDLPYFGRAYSIPYGGGDGLQFSAPMQNYTMKIDKKGTADIRFTVRNTEDQYEFSAKIYSNGSTSIQVNMQRRQSINFHGQLDTDKP</sequence>
<dbReference type="InterPro" id="IPR025347">
    <property type="entry name" value="DUF4251"/>
</dbReference>
<comment type="caution">
    <text evidence="1">The sequence shown here is derived from an EMBL/GenBank/DDBJ whole genome shotgun (WGS) entry which is preliminary data.</text>
</comment>
<accession>J9GI96</accession>
<dbReference type="Gene3D" id="2.40.128.410">
    <property type="match status" value="1"/>
</dbReference>